<protein>
    <submittedName>
        <fullName evidence="2">Hypothetical_protein</fullName>
    </submittedName>
</protein>
<accession>A0AA86UA29</accession>
<dbReference type="EMBL" id="CATOUU010000714">
    <property type="protein sequence ID" value="CAI9943302.1"/>
    <property type="molecule type" value="Genomic_DNA"/>
</dbReference>
<keyword evidence="3" id="KW-1185">Reference proteome</keyword>
<sequence length="107" mass="11304">MSQLICSKICFSFADDLFSICSGSVLASFSGSFVQFCISSVFGSKMSSFTFSSSSFSSLGSSLGFAFQGSWIQGSGLIQGSSFLFQVSKFQLVFSFCQSSLSSTASI</sequence>
<name>A0AA86UA29_9EUKA</name>
<reference evidence="2 3" key="2">
    <citation type="submission" date="2024-07" db="EMBL/GenBank/DDBJ databases">
        <authorList>
            <person name="Akdeniz Z."/>
        </authorList>
    </citation>
    <scope>NUCLEOTIDE SEQUENCE [LARGE SCALE GENOMIC DNA]</scope>
</reference>
<dbReference type="AlphaFoldDB" id="A0AA86UA29"/>
<evidence type="ECO:0000313" key="2">
    <source>
        <dbReference type="EMBL" id="CAL6040987.1"/>
    </source>
</evidence>
<evidence type="ECO:0000313" key="1">
    <source>
        <dbReference type="EMBL" id="CAI9943302.1"/>
    </source>
</evidence>
<gene>
    <name evidence="1" type="ORF">HINF_LOCUS30947</name>
    <name evidence="2" type="ORF">HINF_LOCUS38640</name>
</gene>
<proteinExistence type="predicted"/>
<reference evidence="1" key="1">
    <citation type="submission" date="2023-06" db="EMBL/GenBank/DDBJ databases">
        <authorList>
            <person name="Kurt Z."/>
        </authorList>
    </citation>
    <scope>NUCLEOTIDE SEQUENCE</scope>
</reference>
<dbReference type="Proteomes" id="UP001642409">
    <property type="component" value="Unassembled WGS sequence"/>
</dbReference>
<comment type="caution">
    <text evidence="1">The sequence shown here is derived from an EMBL/GenBank/DDBJ whole genome shotgun (WGS) entry which is preliminary data.</text>
</comment>
<evidence type="ECO:0000313" key="3">
    <source>
        <dbReference type="Proteomes" id="UP001642409"/>
    </source>
</evidence>
<dbReference type="EMBL" id="CAXDID020000147">
    <property type="protein sequence ID" value="CAL6040987.1"/>
    <property type="molecule type" value="Genomic_DNA"/>
</dbReference>
<organism evidence="1">
    <name type="scientific">Hexamita inflata</name>
    <dbReference type="NCBI Taxonomy" id="28002"/>
    <lineage>
        <taxon>Eukaryota</taxon>
        <taxon>Metamonada</taxon>
        <taxon>Diplomonadida</taxon>
        <taxon>Hexamitidae</taxon>
        <taxon>Hexamitinae</taxon>
        <taxon>Hexamita</taxon>
    </lineage>
</organism>